<reference evidence="1 2" key="1">
    <citation type="submission" date="2013-08" db="EMBL/GenBank/DDBJ databases">
        <authorList>
            <person name="Weinstock G."/>
            <person name="Sodergren E."/>
            <person name="Wylie T."/>
            <person name="Fulton L."/>
            <person name="Fulton R."/>
            <person name="Fronick C."/>
            <person name="O'Laughlin M."/>
            <person name="Godfrey J."/>
            <person name="Miner T."/>
            <person name="Herter B."/>
            <person name="Appelbaum E."/>
            <person name="Cordes M."/>
            <person name="Lek S."/>
            <person name="Wollam A."/>
            <person name="Pepin K.H."/>
            <person name="Palsikar V.B."/>
            <person name="Mitreva M."/>
            <person name="Wilson R.K."/>
        </authorList>
    </citation>
    <scope>NUCLEOTIDE SEQUENCE [LARGE SCALE GENOMIC DNA]</scope>
    <source>
        <strain evidence="1 2">F0041</strain>
    </source>
</reference>
<comment type="caution">
    <text evidence="1">The sequence shown here is derived from an EMBL/GenBank/DDBJ whole genome shotgun (WGS) entry which is preliminary data.</text>
</comment>
<organism evidence="1 2">
    <name type="scientific">Bacteroides pyogenes F0041</name>
    <dbReference type="NCBI Taxonomy" id="1321819"/>
    <lineage>
        <taxon>Bacteria</taxon>
        <taxon>Pseudomonadati</taxon>
        <taxon>Bacteroidota</taxon>
        <taxon>Bacteroidia</taxon>
        <taxon>Bacteroidales</taxon>
        <taxon>Bacteroidaceae</taxon>
        <taxon>Bacteroides</taxon>
    </lineage>
</organism>
<sequence length="40" mass="4672">MQQPERFLTLPALIVYALFQSHLQQPERFLILSAPLFLSN</sequence>
<accession>U2CAV0</accession>
<dbReference type="AlphaFoldDB" id="U2CAV0"/>
<gene>
    <name evidence="1" type="ORF">HMPREF1981_03343</name>
</gene>
<protein>
    <submittedName>
        <fullName evidence="1">Uncharacterized protein</fullName>
    </submittedName>
</protein>
<dbReference type="Proteomes" id="UP000016496">
    <property type="component" value="Unassembled WGS sequence"/>
</dbReference>
<evidence type="ECO:0000313" key="2">
    <source>
        <dbReference type="Proteomes" id="UP000016496"/>
    </source>
</evidence>
<proteinExistence type="predicted"/>
<dbReference type="EMBL" id="AWSV01000173">
    <property type="protein sequence ID" value="ERI81123.1"/>
    <property type="molecule type" value="Genomic_DNA"/>
</dbReference>
<dbReference type="HOGENOM" id="CLU_3285200_0_0_10"/>
<name>U2CAV0_9BACE</name>
<evidence type="ECO:0000313" key="1">
    <source>
        <dbReference type="EMBL" id="ERI81123.1"/>
    </source>
</evidence>